<dbReference type="EMBL" id="CM056744">
    <property type="protein sequence ID" value="KAJ8664439.1"/>
    <property type="molecule type" value="Genomic_DNA"/>
</dbReference>
<comment type="caution">
    <text evidence="1">The sequence shown here is derived from an EMBL/GenBank/DDBJ whole genome shotgun (WGS) entry which is preliminary data.</text>
</comment>
<keyword evidence="2" id="KW-1185">Reference proteome</keyword>
<accession>A0ACC2N0B7</accession>
<protein>
    <submittedName>
        <fullName evidence="1">Uncharacterized protein</fullName>
    </submittedName>
</protein>
<sequence length="148" mass="16991">MAILPIDKIKPCPGQIKAQPASHAKRRRLQINMIAEMVSPGCDISEEELLQQQPPSSKRPRLEGPDDKLLELGELDYTSDEPLKPSKLFESSKRLVQVPDGPLLEIPWNVKRWRHFHDGYKYTLNFDLTSGALERVKRTRLVYAHHAE</sequence>
<proteinExistence type="predicted"/>
<dbReference type="Proteomes" id="UP001239111">
    <property type="component" value="Chromosome 4"/>
</dbReference>
<organism evidence="1 2">
    <name type="scientific">Eretmocerus hayati</name>
    <dbReference type="NCBI Taxonomy" id="131215"/>
    <lineage>
        <taxon>Eukaryota</taxon>
        <taxon>Metazoa</taxon>
        <taxon>Ecdysozoa</taxon>
        <taxon>Arthropoda</taxon>
        <taxon>Hexapoda</taxon>
        <taxon>Insecta</taxon>
        <taxon>Pterygota</taxon>
        <taxon>Neoptera</taxon>
        <taxon>Endopterygota</taxon>
        <taxon>Hymenoptera</taxon>
        <taxon>Apocrita</taxon>
        <taxon>Proctotrupomorpha</taxon>
        <taxon>Chalcidoidea</taxon>
        <taxon>Aphelinidae</taxon>
        <taxon>Aphelininae</taxon>
        <taxon>Eretmocerus</taxon>
    </lineage>
</organism>
<evidence type="ECO:0000313" key="1">
    <source>
        <dbReference type="EMBL" id="KAJ8664439.1"/>
    </source>
</evidence>
<name>A0ACC2N0B7_9HYME</name>
<reference evidence="1" key="1">
    <citation type="submission" date="2023-04" db="EMBL/GenBank/DDBJ databases">
        <title>A chromosome-level genome assembly of the parasitoid wasp Eretmocerus hayati.</title>
        <authorList>
            <person name="Zhong Y."/>
            <person name="Liu S."/>
            <person name="Liu Y."/>
        </authorList>
    </citation>
    <scope>NUCLEOTIDE SEQUENCE</scope>
    <source>
        <strain evidence="1">ZJU_SS_LIU_2023</strain>
    </source>
</reference>
<evidence type="ECO:0000313" key="2">
    <source>
        <dbReference type="Proteomes" id="UP001239111"/>
    </source>
</evidence>
<gene>
    <name evidence="1" type="ORF">QAD02_006101</name>
</gene>